<dbReference type="STRING" id="391626.OAN307_c16440"/>
<gene>
    <name evidence="1" type="ORF">OAN307_c16440</name>
</gene>
<dbReference type="RefSeq" id="WP_015499351.1">
    <property type="nucleotide sequence ID" value="NC_020911.1"/>
</dbReference>
<dbReference type="eggNOG" id="COG4249">
    <property type="taxonomic scope" value="Bacteria"/>
</dbReference>
<sequence>MIDLFLPLIIGIGIGIEPTWRGGPIDDVAMVELQDTPAVLAPLDLGSGDDLSAAREPEPQIPTGKYTTAMEVRPILGMTKNSWIGVREFDGQDFLYFSHLMAWRCGLWDIRYGINGEPATNVMPMEPCNEEFAQPNVMIDMDNYLPFVVFPLGSIESVYVEIVFDDGGTDFGQFERAEVRIP</sequence>
<evidence type="ECO:0000313" key="1">
    <source>
        <dbReference type="EMBL" id="AGI67316.1"/>
    </source>
</evidence>
<name>M9RAC7_9RHOB</name>
<dbReference type="HOGENOM" id="CLU_113305_0_0_5"/>
<dbReference type="OrthoDB" id="9816009at2"/>
<dbReference type="Proteomes" id="UP000005307">
    <property type="component" value="Chromosome"/>
</dbReference>
<organism evidence="1 2">
    <name type="scientific">Octadecabacter antarcticus 307</name>
    <dbReference type="NCBI Taxonomy" id="391626"/>
    <lineage>
        <taxon>Bacteria</taxon>
        <taxon>Pseudomonadati</taxon>
        <taxon>Pseudomonadota</taxon>
        <taxon>Alphaproteobacteria</taxon>
        <taxon>Rhodobacterales</taxon>
        <taxon>Roseobacteraceae</taxon>
        <taxon>Octadecabacter</taxon>
    </lineage>
</organism>
<keyword evidence="2" id="KW-1185">Reference proteome</keyword>
<evidence type="ECO:0000313" key="2">
    <source>
        <dbReference type="Proteomes" id="UP000005307"/>
    </source>
</evidence>
<dbReference type="AlphaFoldDB" id="M9RAC7"/>
<proteinExistence type="predicted"/>
<protein>
    <submittedName>
        <fullName evidence="1">Uncharacterized protein</fullName>
    </submittedName>
</protein>
<reference evidence="1 2" key="1">
    <citation type="journal article" date="2013" name="PLoS ONE">
        <title>Poles Apart: Arctic and Antarctic Octadecabacter strains Share High Genome Plasticity and a New Type of Xanthorhodopsin.</title>
        <authorList>
            <person name="Vollmers J."/>
            <person name="Voget S."/>
            <person name="Dietrich S."/>
            <person name="Gollnow K."/>
            <person name="Smits M."/>
            <person name="Meyer K."/>
            <person name="Brinkhoff T."/>
            <person name="Simon M."/>
            <person name="Daniel R."/>
        </authorList>
    </citation>
    <scope>NUCLEOTIDE SEQUENCE [LARGE SCALE GENOMIC DNA]</scope>
    <source>
        <strain evidence="1 2">307</strain>
    </source>
</reference>
<dbReference type="KEGG" id="oat:OAN307_c16440"/>
<dbReference type="EMBL" id="CP003740">
    <property type="protein sequence ID" value="AGI67316.1"/>
    <property type="molecule type" value="Genomic_DNA"/>
</dbReference>
<accession>M9RAC7</accession>